<organism evidence="1">
    <name type="scientific">Rhizophora mucronata</name>
    <name type="common">Asiatic mangrove</name>
    <dbReference type="NCBI Taxonomy" id="61149"/>
    <lineage>
        <taxon>Eukaryota</taxon>
        <taxon>Viridiplantae</taxon>
        <taxon>Streptophyta</taxon>
        <taxon>Embryophyta</taxon>
        <taxon>Tracheophyta</taxon>
        <taxon>Spermatophyta</taxon>
        <taxon>Magnoliopsida</taxon>
        <taxon>eudicotyledons</taxon>
        <taxon>Gunneridae</taxon>
        <taxon>Pentapetalae</taxon>
        <taxon>rosids</taxon>
        <taxon>fabids</taxon>
        <taxon>Malpighiales</taxon>
        <taxon>Rhizophoraceae</taxon>
        <taxon>Rhizophora</taxon>
    </lineage>
</organism>
<accession>A0A2P2K083</accession>
<sequence>MAYCWIYRKGSKFVSLFIFGSTHLI</sequence>
<reference evidence="1" key="1">
    <citation type="submission" date="2018-02" db="EMBL/GenBank/DDBJ databases">
        <title>Rhizophora mucronata_Transcriptome.</title>
        <authorList>
            <person name="Meera S.P."/>
            <person name="Sreeshan A."/>
            <person name="Augustine A."/>
        </authorList>
    </citation>
    <scope>NUCLEOTIDE SEQUENCE</scope>
    <source>
        <tissue evidence="1">Leaf</tissue>
    </source>
</reference>
<dbReference type="EMBL" id="GGEC01018632">
    <property type="protein sequence ID" value="MBW99115.1"/>
    <property type="molecule type" value="Transcribed_RNA"/>
</dbReference>
<dbReference type="AlphaFoldDB" id="A0A2P2K083"/>
<name>A0A2P2K083_RHIMU</name>
<evidence type="ECO:0000313" key="1">
    <source>
        <dbReference type="EMBL" id="MBW99115.1"/>
    </source>
</evidence>
<proteinExistence type="predicted"/>
<protein>
    <submittedName>
        <fullName evidence="1">Uncharacterized protein</fullName>
    </submittedName>
</protein>